<protein>
    <submittedName>
        <fullName evidence="1">Uncharacterized protein</fullName>
    </submittedName>
</protein>
<name>A0A0V0XM92_TRIPS</name>
<evidence type="ECO:0000313" key="1">
    <source>
        <dbReference type="EMBL" id="KRX89084.1"/>
    </source>
</evidence>
<gene>
    <name evidence="1" type="ORF">T4E_8118</name>
</gene>
<comment type="caution">
    <text evidence="1">The sequence shown here is derived from an EMBL/GenBank/DDBJ whole genome shotgun (WGS) entry which is preliminary data.</text>
</comment>
<reference evidence="1 2" key="1">
    <citation type="submission" date="2015-01" db="EMBL/GenBank/DDBJ databases">
        <title>Evolution of Trichinella species and genotypes.</title>
        <authorList>
            <person name="Korhonen P.K."/>
            <person name="Edoardo P."/>
            <person name="Giuseppe L.R."/>
            <person name="Gasser R.B."/>
        </authorList>
    </citation>
    <scope>NUCLEOTIDE SEQUENCE [LARGE SCALE GENOMIC DNA]</scope>
    <source>
        <strain evidence="1">ISS141</strain>
    </source>
</reference>
<accession>A0A0V0XM92</accession>
<sequence length="80" mass="9081">MTKTELGDANCLNINTNSTEPNLKYCESKSMREVKAQRNTCTSLSAVLVKRSLKKLDGHNLKNKFKLNIHCWDADQQNPT</sequence>
<evidence type="ECO:0000313" key="2">
    <source>
        <dbReference type="Proteomes" id="UP000054815"/>
    </source>
</evidence>
<proteinExistence type="predicted"/>
<organism evidence="1 2">
    <name type="scientific">Trichinella pseudospiralis</name>
    <name type="common">Parasitic roundworm</name>
    <dbReference type="NCBI Taxonomy" id="6337"/>
    <lineage>
        <taxon>Eukaryota</taxon>
        <taxon>Metazoa</taxon>
        <taxon>Ecdysozoa</taxon>
        <taxon>Nematoda</taxon>
        <taxon>Enoplea</taxon>
        <taxon>Dorylaimia</taxon>
        <taxon>Trichinellida</taxon>
        <taxon>Trichinellidae</taxon>
        <taxon>Trichinella</taxon>
    </lineage>
</organism>
<dbReference type="Proteomes" id="UP000054815">
    <property type="component" value="Unassembled WGS sequence"/>
</dbReference>
<dbReference type="EMBL" id="JYDU01000210">
    <property type="protein sequence ID" value="KRX89084.1"/>
    <property type="molecule type" value="Genomic_DNA"/>
</dbReference>
<dbReference type="AlphaFoldDB" id="A0A0V0XM92"/>